<accession>A0A9P7Y8V9</accession>
<feature type="signal peptide" evidence="1">
    <location>
        <begin position="1"/>
        <end position="16"/>
    </location>
</feature>
<evidence type="ECO:0008006" key="4">
    <source>
        <dbReference type="Google" id="ProtNLM"/>
    </source>
</evidence>
<reference evidence="2" key="1">
    <citation type="journal article" date="2021" name="IMA Fungus">
        <title>Genomic characterization of three marine fungi, including Emericellopsis atlantica sp. nov. with signatures of a generalist lifestyle and marine biomass degradation.</title>
        <authorList>
            <person name="Hagestad O.C."/>
            <person name="Hou L."/>
            <person name="Andersen J.H."/>
            <person name="Hansen E.H."/>
            <person name="Altermark B."/>
            <person name="Li C."/>
            <person name="Kuhnert E."/>
            <person name="Cox R.J."/>
            <person name="Crous P.W."/>
            <person name="Spatafora J.W."/>
            <person name="Lail K."/>
            <person name="Amirebrahimi M."/>
            <person name="Lipzen A."/>
            <person name="Pangilinan J."/>
            <person name="Andreopoulos W."/>
            <person name="Hayes R.D."/>
            <person name="Ng V."/>
            <person name="Grigoriev I.V."/>
            <person name="Jackson S.A."/>
            <person name="Sutton T.D.S."/>
            <person name="Dobson A.D.W."/>
            <person name="Rama T."/>
        </authorList>
    </citation>
    <scope>NUCLEOTIDE SEQUENCE</scope>
    <source>
        <strain evidence="2">TRa018bII</strain>
    </source>
</reference>
<protein>
    <recommendedName>
        <fullName evidence="4">AA1-like domain-containing protein</fullName>
    </recommendedName>
</protein>
<dbReference type="AlphaFoldDB" id="A0A9P7Y8V9"/>
<comment type="caution">
    <text evidence="2">The sequence shown here is derived from an EMBL/GenBank/DDBJ whole genome shotgun (WGS) entry which is preliminary data.</text>
</comment>
<name>A0A9P7Y8V9_9HELO</name>
<gene>
    <name evidence="2" type="ORF">BJ875DRAFT_358651</name>
</gene>
<dbReference type="EMBL" id="MU251799">
    <property type="protein sequence ID" value="KAG9229221.1"/>
    <property type="molecule type" value="Genomic_DNA"/>
</dbReference>
<evidence type="ECO:0000313" key="3">
    <source>
        <dbReference type="Proteomes" id="UP000824998"/>
    </source>
</evidence>
<proteinExistence type="predicted"/>
<evidence type="ECO:0000256" key="1">
    <source>
        <dbReference type="SAM" id="SignalP"/>
    </source>
</evidence>
<feature type="non-terminal residue" evidence="2">
    <location>
        <position position="130"/>
    </location>
</feature>
<keyword evidence="3" id="KW-1185">Reference proteome</keyword>
<keyword evidence="1" id="KW-0732">Signal</keyword>
<organism evidence="2 3">
    <name type="scientific">Amylocarpus encephaloides</name>
    <dbReference type="NCBI Taxonomy" id="45428"/>
    <lineage>
        <taxon>Eukaryota</taxon>
        <taxon>Fungi</taxon>
        <taxon>Dikarya</taxon>
        <taxon>Ascomycota</taxon>
        <taxon>Pezizomycotina</taxon>
        <taxon>Leotiomycetes</taxon>
        <taxon>Helotiales</taxon>
        <taxon>Helotiales incertae sedis</taxon>
        <taxon>Amylocarpus</taxon>
    </lineage>
</organism>
<evidence type="ECO:0000313" key="2">
    <source>
        <dbReference type="EMBL" id="KAG9229221.1"/>
    </source>
</evidence>
<sequence length="130" mass="13979">MKLIALLPLLATAVLAIPSRTSPLLPRTTPATMSIKNLVRNLVDPDVAVYTFVIDYSPYGTQNCTIKDTAKGAGVTGTHGFAALGCLENPSTWRISWGHDTPGDFAVMTVVNVPVQYEAFFGWKSPNQGL</sequence>
<feature type="chain" id="PRO_5040425693" description="AA1-like domain-containing protein" evidence="1">
    <location>
        <begin position="17"/>
        <end position="130"/>
    </location>
</feature>
<dbReference type="OrthoDB" id="3836772at2759"/>
<dbReference type="Proteomes" id="UP000824998">
    <property type="component" value="Unassembled WGS sequence"/>
</dbReference>